<organism evidence="1 2">
    <name type="scientific">Babesia duncani</name>
    <dbReference type="NCBI Taxonomy" id="323732"/>
    <lineage>
        <taxon>Eukaryota</taxon>
        <taxon>Sar</taxon>
        <taxon>Alveolata</taxon>
        <taxon>Apicomplexa</taxon>
        <taxon>Aconoidasida</taxon>
        <taxon>Piroplasmida</taxon>
        <taxon>Babesiidae</taxon>
        <taxon>Babesia</taxon>
    </lineage>
</organism>
<dbReference type="Proteomes" id="UP001214638">
    <property type="component" value="Unassembled WGS sequence"/>
</dbReference>
<proteinExistence type="predicted"/>
<dbReference type="AlphaFoldDB" id="A0AAD9PLY2"/>
<dbReference type="EMBL" id="JALLKP010000001">
    <property type="protein sequence ID" value="KAK2197115.1"/>
    <property type="molecule type" value="Genomic_DNA"/>
</dbReference>
<evidence type="ECO:0000313" key="1">
    <source>
        <dbReference type="EMBL" id="KAK2197115.1"/>
    </source>
</evidence>
<comment type="caution">
    <text evidence="1">The sequence shown here is derived from an EMBL/GenBank/DDBJ whole genome shotgun (WGS) entry which is preliminary data.</text>
</comment>
<sequence length="177" mass="20427">MGLSLLRSRILSDMEQWIRNKYERKIYAMEHVQEPWQLLQQGQNPRDIILKGQQNQANTNLFDFNDNATTQDIEFDAFGNNNNDWTGDFWPTQTTQIQQPAENLFANTDSENARSAKIEAAKDCIGKLYSNPAQLGFNEPSYRQTQPNSINKDTVDFTSSTIQNKLTSQDDFSEFNF</sequence>
<keyword evidence="2" id="KW-1185">Reference proteome</keyword>
<dbReference type="KEGG" id="bdw:94334412"/>
<gene>
    <name evidence="1" type="ORF">BdWA1_000114</name>
</gene>
<accession>A0AAD9PLY2</accession>
<dbReference type="GeneID" id="94334412"/>
<protein>
    <submittedName>
        <fullName evidence="1">Uncharacterized protein</fullName>
    </submittedName>
</protein>
<reference evidence="1" key="1">
    <citation type="journal article" date="2023" name="Nat. Microbiol.">
        <title>Babesia duncani multi-omics identifies virulence factors and drug targets.</title>
        <authorList>
            <person name="Singh P."/>
            <person name="Lonardi S."/>
            <person name="Liang Q."/>
            <person name="Vydyam P."/>
            <person name="Khabirova E."/>
            <person name="Fang T."/>
            <person name="Gihaz S."/>
            <person name="Thekkiniath J."/>
            <person name="Munshi M."/>
            <person name="Abel S."/>
            <person name="Ciampossin L."/>
            <person name="Batugedara G."/>
            <person name="Gupta M."/>
            <person name="Lu X.M."/>
            <person name="Lenz T."/>
            <person name="Chakravarty S."/>
            <person name="Cornillot E."/>
            <person name="Hu Y."/>
            <person name="Ma W."/>
            <person name="Gonzalez L.M."/>
            <person name="Sanchez S."/>
            <person name="Estrada K."/>
            <person name="Sanchez-Flores A."/>
            <person name="Montero E."/>
            <person name="Harb O.S."/>
            <person name="Le Roch K.G."/>
            <person name="Mamoun C.B."/>
        </authorList>
    </citation>
    <scope>NUCLEOTIDE SEQUENCE</scope>
    <source>
        <strain evidence="1">WA1</strain>
    </source>
</reference>
<name>A0AAD9PLY2_9APIC</name>
<dbReference type="RefSeq" id="XP_067803957.1">
    <property type="nucleotide sequence ID" value="XM_067945166.1"/>
</dbReference>
<evidence type="ECO:0000313" key="2">
    <source>
        <dbReference type="Proteomes" id="UP001214638"/>
    </source>
</evidence>